<evidence type="ECO:0000259" key="8">
    <source>
        <dbReference type="SMART" id="SM00363"/>
    </source>
</evidence>
<dbReference type="eggNOG" id="KOG4655">
    <property type="taxonomic scope" value="Eukaryota"/>
</dbReference>
<proteinExistence type="inferred from homology"/>
<comment type="similarity">
    <text evidence="2">Belongs to the universal ribosomal protein uS4 family.</text>
</comment>
<dbReference type="FunCoup" id="A2E3D0">
    <property type="interactions" value="187"/>
</dbReference>
<keyword evidence="3" id="KW-0690">Ribosome biogenesis</keyword>
<reference evidence="10" key="1">
    <citation type="submission" date="2006-10" db="EMBL/GenBank/DDBJ databases">
        <authorList>
            <person name="Amadeo P."/>
            <person name="Zhao Q."/>
            <person name="Wortman J."/>
            <person name="Fraser-Liggett C."/>
            <person name="Carlton J."/>
        </authorList>
    </citation>
    <scope>NUCLEOTIDE SEQUENCE</scope>
    <source>
        <strain evidence="10">G3</strain>
    </source>
</reference>
<dbReference type="Gene3D" id="3.10.290.10">
    <property type="entry name" value="RNA-binding S4 domain"/>
    <property type="match status" value="1"/>
</dbReference>
<dbReference type="VEuPathDB" id="TrichDB:TVAG_221740"/>
<sequence length="182" mass="21378">MGRKLKYHEQKLLKKTNLYHWKGENNLRSGQVVGIYCLDNSEEYHQYNRLVGKIQRFTNTLRQMGPEDKVRIDLTKQFVDRVYKLGIIETPQLSECEKINVVAICKRRLPVIMVNLKFCQRISEADKLVRQGHVRIGPDVVTNPATLVSKEMEDYINWAHGSKIEAHVKKFNQQYDDFDNLE</sequence>
<dbReference type="Pfam" id="PF00163">
    <property type="entry name" value="Ribosomal_S4"/>
    <property type="match status" value="1"/>
</dbReference>
<dbReference type="InterPro" id="IPR001912">
    <property type="entry name" value="Ribosomal_uS4_N"/>
</dbReference>
<dbReference type="GO" id="GO:0030515">
    <property type="term" value="F:snoRNA binding"/>
    <property type="evidence" value="ECO:0000318"/>
    <property type="project" value="GO_Central"/>
</dbReference>
<dbReference type="PANTHER" id="PTHR11831">
    <property type="entry name" value="30S 40S RIBOSOMAL PROTEIN"/>
    <property type="match status" value="1"/>
</dbReference>
<keyword evidence="5" id="KW-0539">Nucleus</keyword>
<evidence type="ECO:0000256" key="7">
    <source>
        <dbReference type="PROSITE-ProRule" id="PRU00182"/>
    </source>
</evidence>
<name>A2E3D0_TRIV3</name>
<evidence type="ECO:0000259" key="9">
    <source>
        <dbReference type="SMART" id="SM01390"/>
    </source>
</evidence>
<feature type="domain" description="Small ribosomal subunit protein uS4 N-terminal" evidence="9">
    <location>
        <begin position="4"/>
        <end position="106"/>
    </location>
</feature>
<dbReference type="VEuPathDB" id="TrichDB:TVAGG3_0969910"/>
<dbReference type="PROSITE" id="PS50889">
    <property type="entry name" value="S4"/>
    <property type="match status" value="1"/>
</dbReference>
<dbReference type="GO" id="GO:0006364">
    <property type="term" value="P:rRNA processing"/>
    <property type="evidence" value="ECO:0000318"/>
    <property type="project" value="GO_Central"/>
</dbReference>
<dbReference type="RefSeq" id="XP_001325044.1">
    <property type="nucleotide sequence ID" value="XM_001325009.1"/>
</dbReference>
<evidence type="ECO:0000256" key="1">
    <source>
        <dbReference type="ARBA" id="ARBA00004604"/>
    </source>
</evidence>
<feature type="domain" description="RNA-binding S4" evidence="8">
    <location>
        <begin position="107"/>
        <end position="174"/>
    </location>
</feature>
<evidence type="ECO:0000313" key="11">
    <source>
        <dbReference type="Proteomes" id="UP000001542"/>
    </source>
</evidence>
<dbReference type="SMR" id="A2E3D0"/>
<evidence type="ECO:0000256" key="4">
    <source>
        <dbReference type="ARBA" id="ARBA00022884"/>
    </source>
</evidence>
<reference evidence="10" key="2">
    <citation type="journal article" date="2007" name="Science">
        <title>Draft genome sequence of the sexually transmitted pathogen Trichomonas vaginalis.</title>
        <authorList>
            <person name="Carlton J.M."/>
            <person name="Hirt R.P."/>
            <person name="Silva J.C."/>
            <person name="Delcher A.L."/>
            <person name="Schatz M."/>
            <person name="Zhao Q."/>
            <person name="Wortman J.R."/>
            <person name="Bidwell S.L."/>
            <person name="Alsmark U.C.M."/>
            <person name="Besteiro S."/>
            <person name="Sicheritz-Ponten T."/>
            <person name="Noel C.J."/>
            <person name="Dacks J.B."/>
            <person name="Foster P.G."/>
            <person name="Simillion C."/>
            <person name="Van de Peer Y."/>
            <person name="Miranda-Saavedra D."/>
            <person name="Barton G.J."/>
            <person name="Westrop G.D."/>
            <person name="Mueller S."/>
            <person name="Dessi D."/>
            <person name="Fiori P.L."/>
            <person name="Ren Q."/>
            <person name="Paulsen I."/>
            <person name="Zhang H."/>
            <person name="Bastida-Corcuera F.D."/>
            <person name="Simoes-Barbosa A."/>
            <person name="Brown M.T."/>
            <person name="Hayes R.D."/>
            <person name="Mukherjee M."/>
            <person name="Okumura C.Y."/>
            <person name="Schneider R."/>
            <person name="Smith A.J."/>
            <person name="Vanacova S."/>
            <person name="Villalvazo M."/>
            <person name="Haas B.J."/>
            <person name="Pertea M."/>
            <person name="Feldblyum T.V."/>
            <person name="Utterback T.R."/>
            <person name="Shu C.L."/>
            <person name="Osoegawa K."/>
            <person name="de Jong P.J."/>
            <person name="Hrdy I."/>
            <person name="Horvathova L."/>
            <person name="Zubacova Z."/>
            <person name="Dolezal P."/>
            <person name="Malik S.B."/>
            <person name="Logsdon J.M. Jr."/>
            <person name="Henze K."/>
            <person name="Gupta A."/>
            <person name="Wang C.C."/>
            <person name="Dunne R.L."/>
            <person name="Upcroft J.A."/>
            <person name="Upcroft P."/>
            <person name="White O."/>
            <person name="Salzberg S.L."/>
            <person name="Tang P."/>
            <person name="Chiu C.-H."/>
            <person name="Lee Y.-S."/>
            <person name="Embley T.M."/>
            <person name="Coombs G.H."/>
            <person name="Mottram J.C."/>
            <person name="Tachezy J."/>
            <person name="Fraser-Liggett C.M."/>
            <person name="Johnson P.J."/>
        </authorList>
    </citation>
    <scope>NUCLEOTIDE SEQUENCE [LARGE SCALE GENOMIC DNA]</scope>
    <source>
        <strain evidence="10">G3</strain>
    </source>
</reference>
<dbReference type="SUPFAM" id="SSF55174">
    <property type="entry name" value="Alpha-L RNA-binding motif"/>
    <property type="match status" value="1"/>
</dbReference>
<dbReference type="EMBL" id="DS113295">
    <property type="protein sequence ID" value="EAY12821.1"/>
    <property type="molecule type" value="Genomic_DNA"/>
</dbReference>
<organism evidence="10 11">
    <name type="scientific">Trichomonas vaginalis (strain ATCC PRA-98 / G3)</name>
    <dbReference type="NCBI Taxonomy" id="412133"/>
    <lineage>
        <taxon>Eukaryota</taxon>
        <taxon>Metamonada</taxon>
        <taxon>Parabasalia</taxon>
        <taxon>Trichomonadida</taxon>
        <taxon>Trichomonadidae</taxon>
        <taxon>Trichomonas</taxon>
    </lineage>
</organism>
<dbReference type="KEGG" id="tva:4770789"/>
<gene>
    <name evidence="10" type="ORF">TVAG_221740</name>
</gene>
<keyword evidence="11" id="KW-1185">Reference proteome</keyword>
<evidence type="ECO:0000256" key="6">
    <source>
        <dbReference type="ARBA" id="ARBA00023274"/>
    </source>
</evidence>
<evidence type="ECO:0000256" key="3">
    <source>
        <dbReference type="ARBA" id="ARBA00022517"/>
    </source>
</evidence>
<dbReference type="PANTHER" id="PTHR11831:SF1">
    <property type="entry name" value="U3 SMALL NUCLEOLAR RIBONUCLEOPROTEIN PROTEIN IMP3"/>
    <property type="match status" value="1"/>
</dbReference>
<protein>
    <submittedName>
        <fullName evidence="10">S4 domain containing protein</fullName>
    </submittedName>
</protein>
<dbReference type="InterPro" id="IPR036986">
    <property type="entry name" value="S4_RNA-bd_sf"/>
</dbReference>
<keyword evidence="6" id="KW-0687">Ribonucleoprotein</keyword>
<evidence type="ECO:0000256" key="5">
    <source>
        <dbReference type="ARBA" id="ARBA00023242"/>
    </source>
</evidence>
<dbReference type="GO" id="GO:0019843">
    <property type="term" value="F:rRNA binding"/>
    <property type="evidence" value="ECO:0007669"/>
    <property type="project" value="InterPro"/>
</dbReference>
<dbReference type="AlphaFoldDB" id="A2E3D0"/>
<dbReference type="Pfam" id="PF01479">
    <property type="entry name" value="S4"/>
    <property type="match status" value="1"/>
</dbReference>
<evidence type="ECO:0000313" key="10">
    <source>
        <dbReference type="EMBL" id="EAY12821.1"/>
    </source>
</evidence>
<dbReference type="GO" id="GO:0034457">
    <property type="term" value="C:Mpp10 complex"/>
    <property type="evidence" value="ECO:0000318"/>
    <property type="project" value="GO_Central"/>
</dbReference>
<dbReference type="OMA" id="FRIKHEQ"/>
<dbReference type="OrthoDB" id="10248812at2759"/>
<dbReference type="CDD" id="cd00165">
    <property type="entry name" value="S4"/>
    <property type="match status" value="1"/>
</dbReference>
<dbReference type="Proteomes" id="UP000001542">
    <property type="component" value="Unassembled WGS sequence"/>
</dbReference>
<dbReference type="GO" id="GO:0032040">
    <property type="term" value="C:small-subunit processome"/>
    <property type="evidence" value="ECO:0000318"/>
    <property type="project" value="GO_Central"/>
</dbReference>
<dbReference type="InterPro" id="IPR022801">
    <property type="entry name" value="Ribosomal_uS4"/>
</dbReference>
<dbReference type="STRING" id="5722.A2E3D0"/>
<accession>A2E3D0</accession>
<comment type="subcellular location">
    <subcellularLocation>
        <location evidence="1">Nucleus</location>
        <location evidence="1">Nucleolus</location>
    </subcellularLocation>
</comment>
<evidence type="ECO:0000256" key="2">
    <source>
        <dbReference type="ARBA" id="ARBA00007465"/>
    </source>
</evidence>
<keyword evidence="4 7" id="KW-0694">RNA-binding</keyword>
<dbReference type="GO" id="GO:0042274">
    <property type="term" value="P:ribosomal small subunit biogenesis"/>
    <property type="evidence" value="ECO:0000318"/>
    <property type="project" value="GO_Central"/>
</dbReference>
<dbReference type="InParanoid" id="A2E3D0"/>
<dbReference type="SMART" id="SM01390">
    <property type="entry name" value="Ribosomal_S4"/>
    <property type="match status" value="1"/>
</dbReference>
<dbReference type="SMART" id="SM00363">
    <property type="entry name" value="S4"/>
    <property type="match status" value="1"/>
</dbReference>
<dbReference type="InterPro" id="IPR002942">
    <property type="entry name" value="S4_RNA-bd"/>
</dbReference>